<name>A0ABR6L0S8_9HYPH</name>
<proteinExistence type="inferred from homology"/>
<comment type="catalytic activity">
    <reaction evidence="9">
        <text>L-aspartate + O2 = iminosuccinate + H2O2</text>
        <dbReference type="Rhea" id="RHEA:25876"/>
        <dbReference type="ChEBI" id="CHEBI:15379"/>
        <dbReference type="ChEBI" id="CHEBI:16240"/>
        <dbReference type="ChEBI" id="CHEBI:29991"/>
        <dbReference type="ChEBI" id="CHEBI:77875"/>
        <dbReference type="EC" id="1.4.3.16"/>
    </reaction>
    <physiologicalReaction direction="left-to-right" evidence="9">
        <dbReference type="Rhea" id="RHEA:25877"/>
    </physiologicalReaction>
</comment>
<dbReference type="NCBIfam" id="NF005701">
    <property type="entry name" value="PRK07512.1"/>
    <property type="match status" value="1"/>
</dbReference>
<reference evidence="12 13" key="1">
    <citation type="submission" date="2020-08" db="EMBL/GenBank/DDBJ databases">
        <title>Genomic Encyclopedia of Type Strains, Phase IV (KMG-IV): sequencing the most valuable type-strain genomes for metagenomic binning, comparative biology and taxonomic classification.</title>
        <authorList>
            <person name="Goeker M."/>
        </authorList>
    </citation>
    <scope>NUCLEOTIDE SEQUENCE [LARGE SCALE GENOMIC DNA]</scope>
    <source>
        <strain evidence="12 13">DSM 7050</strain>
    </source>
</reference>
<dbReference type="InterPro" id="IPR027477">
    <property type="entry name" value="Succ_DH/fumarate_Rdtase_cat_sf"/>
</dbReference>
<dbReference type="SUPFAM" id="SSF56425">
    <property type="entry name" value="Succinate dehydrogenase/fumarate reductase flavoprotein, catalytic domain"/>
    <property type="match status" value="1"/>
</dbReference>
<evidence type="ECO:0000256" key="2">
    <source>
        <dbReference type="ARBA" id="ARBA00004950"/>
    </source>
</evidence>
<comment type="similarity">
    <text evidence="3">Belongs to the FAD-dependent oxidoreductase 2 family. NadB subfamily.</text>
</comment>
<keyword evidence="13" id="KW-1185">Reference proteome</keyword>
<evidence type="ECO:0000256" key="1">
    <source>
        <dbReference type="ARBA" id="ARBA00001974"/>
    </source>
</evidence>
<evidence type="ECO:0000256" key="8">
    <source>
        <dbReference type="ARBA" id="ARBA00023002"/>
    </source>
</evidence>
<dbReference type="Gene3D" id="3.90.700.10">
    <property type="entry name" value="Succinate dehydrogenase/fumarate reductase flavoprotein, catalytic domain"/>
    <property type="match status" value="1"/>
</dbReference>
<dbReference type="EC" id="1.4.3.16" evidence="4"/>
<organism evidence="12 13">
    <name type="scientific">Aminobacter niigataensis</name>
    <dbReference type="NCBI Taxonomy" id="83265"/>
    <lineage>
        <taxon>Bacteria</taxon>
        <taxon>Pseudomonadati</taxon>
        <taxon>Pseudomonadota</taxon>
        <taxon>Alphaproteobacteria</taxon>
        <taxon>Hyphomicrobiales</taxon>
        <taxon>Phyllobacteriaceae</taxon>
        <taxon>Aminobacter</taxon>
    </lineage>
</organism>
<keyword evidence="8 12" id="KW-0560">Oxidoreductase</keyword>
<dbReference type="Gene3D" id="1.20.58.100">
    <property type="entry name" value="Fumarate reductase/succinate dehydrogenase flavoprotein-like, C-terminal domain"/>
    <property type="match status" value="1"/>
</dbReference>
<dbReference type="InterPro" id="IPR005288">
    <property type="entry name" value="NadB"/>
</dbReference>
<evidence type="ECO:0000256" key="7">
    <source>
        <dbReference type="ARBA" id="ARBA00022827"/>
    </source>
</evidence>
<evidence type="ECO:0000259" key="11">
    <source>
        <dbReference type="Pfam" id="PF02910"/>
    </source>
</evidence>
<evidence type="ECO:0000256" key="3">
    <source>
        <dbReference type="ARBA" id="ARBA00008562"/>
    </source>
</evidence>
<evidence type="ECO:0000259" key="10">
    <source>
        <dbReference type="Pfam" id="PF00890"/>
    </source>
</evidence>
<gene>
    <name evidence="12" type="ORF">GGQ99_001521</name>
</gene>
<dbReference type="PRINTS" id="PR00368">
    <property type="entry name" value="FADPNR"/>
</dbReference>
<keyword evidence="6" id="KW-0662">Pyridine nucleotide biosynthesis</keyword>
<dbReference type="SUPFAM" id="SSF46977">
    <property type="entry name" value="Succinate dehydrogenase/fumarate reductase flavoprotein C-terminal domain"/>
    <property type="match status" value="1"/>
</dbReference>
<dbReference type="Proteomes" id="UP000539538">
    <property type="component" value="Unassembled WGS sequence"/>
</dbReference>
<dbReference type="EMBL" id="JACHOT010000001">
    <property type="protein sequence ID" value="MBB4649799.1"/>
    <property type="molecule type" value="Genomic_DNA"/>
</dbReference>
<comment type="pathway">
    <text evidence="2">Cofactor biosynthesis; NAD(+) biosynthesis; iminoaspartate from L-aspartate (oxidase route): step 1/1.</text>
</comment>
<dbReference type="InterPro" id="IPR015939">
    <property type="entry name" value="Fum_Rdtase/Succ_DH_flav-like_C"/>
</dbReference>
<evidence type="ECO:0000256" key="9">
    <source>
        <dbReference type="ARBA" id="ARBA00048305"/>
    </source>
</evidence>
<evidence type="ECO:0000256" key="6">
    <source>
        <dbReference type="ARBA" id="ARBA00022642"/>
    </source>
</evidence>
<dbReference type="InterPro" id="IPR036188">
    <property type="entry name" value="FAD/NAD-bd_sf"/>
</dbReference>
<dbReference type="SUPFAM" id="SSF51905">
    <property type="entry name" value="FAD/NAD(P)-binding domain"/>
    <property type="match status" value="1"/>
</dbReference>
<keyword evidence="7" id="KW-0274">FAD</keyword>
<sequence length="514" mass="52524">MSFDFRALSGRPVIIGGGLAGLVTALEMAPEPVVLLSAAPLGYEASSALAQGGLAASIGSDDSPALHLADTLAAGDGLCDEVVVRRVVEAAPAAIAKLEHFGVAFDRATGRGLHLGLEAAHSRRRIVHAAGAATGSELMRALVAAVRRTVSITVVEGFEARQLLVEDGTIAGVNAAGALGDLVLATSRVVLATGGVGGLFRDTTNPLGCFGQGLALAARAGAELADLEFVQFHPTALDGPQRPMRLISEAVRGEGAILIDETGRRFLADLPGAELGTRDTVARGVHRHLARGHRVFLDTRACLGASFAGRFPTIASYCSEAGIDPAVDPIPVRPAAHYHMGGVAVNAEGRSSVAGLWACGEVASTGLHGANRLASNSLTEAVVMAGWVAESVAASSSMERKTIAIPAAAPARADPALVRSIVSPALGVLRDGESLRDAASTLLPLARGSTSAAEPAAVALMMVVAALRREESRGAHCRADFPLRSAVARRSKITLVEALETAAAIDATPLARSA</sequence>
<feature type="domain" description="Fumarate reductase/succinate dehydrogenase flavoprotein-like C-terminal" evidence="11">
    <location>
        <begin position="457"/>
        <end position="487"/>
    </location>
</feature>
<comment type="cofactor">
    <cofactor evidence="1">
        <name>FAD</name>
        <dbReference type="ChEBI" id="CHEBI:57692"/>
    </cofactor>
</comment>
<protein>
    <recommendedName>
        <fullName evidence="4">L-aspartate oxidase</fullName>
        <ecNumber evidence="4">1.4.3.16</ecNumber>
    </recommendedName>
</protein>
<evidence type="ECO:0000256" key="4">
    <source>
        <dbReference type="ARBA" id="ARBA00012173"/>
    </source>
</evidence>
<evidence type="ECO:0000313" key="12">
    <source>
        <dbReference type="EMBL" id="MBB4649799.1"/>
    </source>
</evidence>
<dbReference type="PANTHER" id="PTHR42716:SF2">
    <property type="entry name" value="L-ASPARTATE OXIDASE, CHLOROPLASTIC"/>
    <property type="match status" value="1"/>
</dbReference>
<dbReference type="GO" id="GO:0008734">
    <property type="term" value="F:L-aspartate oxidase activity"/>
    <property type="evidence" value="ECO:0007669"/>
    <property type="project" value="UniProtKB-EC"/>
</dbReference>
<comment type="caution">
    <text evidence="12">The sequence shown here is derived from an EMBL/GenBank/DDBJ whole genome shotgun (WGS) entry which is preliminary data.</text>
</comment>
<dbReference type="Pfam" id="PF00890">
    <property type="entry name" value="FAD_binding_2"/>
    <property type="match status" value="1"/>
</dbReference>
<dbReference type="Pfam" id="PF02910">
    <property type="entry name" value="Succ_DH_flav_C"/>
    <property type="match status" value="1"/>
</dbReference>
<dbReference type="InterPro" id="IPR037099">
    <property type="entry name" value="Fum_R/Succ_DH_flav-like_C_sf"/>
</dbReference>
<dbReference type="InterPro" id="IPR003953">
    <property type="entry name" value="FAD-dep_OxRdtase_2_FAD-bd"/>
</dbReference>
<dbReference type="RefSeq" id="WP_183261761.1">
    <property type="nucleotide sequence ID" value="NZ_BAAAVZ010000003.1"/>
</dbReference>
<evidence type="ECO:0000256" key="5">
    <source>
        <dbReference type="ARBA" id="ARBA00022630"/>
    </source>
</evidence>
<evidence type="ECO:0000313" key="13">
    <source>
        <dbReference type="Proteomes" id="UP000539538"/>
    </source>
</evidence>
<keyword evidence="5" id="KW-0285">Flavoprotein</keyword>
<feature type="domain" description="FAD-dependent oxidoreductase 2 FAD-binding" evidence="10">
    <location>
        <begin position="13"/>
        <end position="378"/>
    </location>
</feature>
<dbReference type="Gene3D" id="3.50.50.60">
    <property type="entry name" value="FAD/NAD(P)-binding domain"/>
    <property type="match status" value="1"/>
</dbReference>
<dbReference type="PANTHER" id="PTHR42716">
    <property type="entry name" value="L-ASPARTATE OXIDASE"/>
    <property type="match status" value="1"/>
</dbReference>
<accession>A0ABR6L0S8</accession>